<reference evidence="8 9" key="1">
    <citation type="submission" date="2021-03" db="EMBL/GenBank/DDBJ databases">
        <title>Sequencing the genomes of 1000 actinobacteria strains.</title>
        <authorList>
            <person name="Klenk H.-P."/>
        </authorList>
    </citation>
    <scope>NUCLEOTIDE SEQUENCE [LARGE SCALE GENOMIC DNA]</scope>
    <source>
        <strain evidence="8 9">DSM 45516</strain>
    </source>
</reference>
<dbReference type="PANTHER" id="PTHR46696">
    <property type="entry name" value="P450, PUTATIVE (EUROFUNG)-RELATED"/>
    <property type="match status" value="1"/>
</dbReference>
<dbReference type="Gene3D" id="1.10.630.10">
    <property type="entry name" value="Cytochrome P450"/>
    <property type="match status" value="1"/>
</dbReference>
<protein>
    <submittedName>
        <fullName evidence="8">Cytochrome P450</fullName>
    </submittedName>
</protein>
<dbReference type="InterPro" id="IPR017972">
    <property type="entry name" value="Cyt_P450_CS"/>
</dbReference>
<dbReference type="Proteomes" id="UP001519325">
    <property type="component" value="Unassembled WGS sequence"/>
</dbReference>
<dbReference type="InterPro" id="IPR002397">
    <property type="entry name" value="Cyt_P450_B"/>
</dbReference>
<organism evidence="8 9">
    <name type="scientific">Nocardia goodfellowii</name>
    <dbReference type="NCBI Taxonomy" id="882446"/>
    <lineage>
        <taxon>Bacteria</taxon>
        <taxon>Bacillati</taxon>
        <taxon>Actinomycetota</taxon>
        <taxon>Actinomycetes</taxon>
        <taxon>Mycobacteriales</taxon>
        <taxon>Nocardiaceae</taxon>
        <taxon>Nocardia</taxon>
    </lineage>
</organism>
<dbReference type="Pfam" id="PF00067">
    <property type="entry name" value="p450"/>
    <property type="match status" value="1"/>
</dbReference>
<name>A0ABS4QGI5_9NOCA</name>
<evidence type="ECO:0000256" key="5">
    <source>
        <dbReference type="ARBA" id="ARBA00023004"/>
    </source>
</evidence>
<gene>
    <name evidence="8" type="ORF">BJ987_003109</name>
</gene>
<dbReference type="InterPro" id="IPR001128">
    <property type="entry name" value="Cyt_P450"/>
</dbReference>
<comment type="similarity">
    <text evidence="1 7">Belongs to the cytochrome P450 family.</text>
</comment>
<proteinExistence type="inferred from homology"/>
<dbReference type="InterPro" id="IPR036396">
    <property type="entry name" value="Cyt_P450_sf"/>
</dbReference>
<evidence type="ECO:0000313" key="8">
    <source>
        <dbReference type="EMBL" id="MBP2190208.1"/>
    </source>
</evidence>
<dbReference type="PANTHER" id="PTHR46696:SF1">
    <property type="entry name" value="CYTOCHROME P450 YJIB-RELATED"/>
    <property type="match status" value="1"/>
</dbReference>
<evidence type="ECO:0000256" key="6">
    <source>
        <dbReference type="ARBA" id="ARBA00023033"/>
    </source>
</evidence>
<dbReference type="EMBL" id="JAGGMR010000001">
    <property type="protein sequence ID" value="MBP2190208.1"/>
    <property type="molecule type" value="Genomic_DNA"/>
</dbReference>
<keyword evidence="4 7" id="KW-0560">Oxidoreductase</keyword>
<evidence type="ECO:0000313" key="9">
    <source>
        <dbReference type="Proteomes" id="UP001519325"/>
    </source>
</evidence>
<comment type="caution">
    <text evidence="8">The sequence shown here is derived from an EMBL/GenBank/DDBJ whole genome shotgun (WGS) entry which is preliminary data.</text>
</comment>
<dbReference type="CDD" id="cd11037">
    <property type="entry name" value="CYP199A2-like"/>
    <property type="match status" value="1"/>
</dbReference>
<keyword evidence="2 7" id="KW-0349">Heme</keyword>
<evidence type="ECO:0000256" key="2">
    <source>
        <dbReference type="ARBA" id="ARBA00022617"/>
    </source>
</evidence>
<sequence>MIRRGSVPQYRENIYSTAAILDPYPHYESLRALGPAVWLPRHRAYAISRYADCKVVLLDDETFISGDGVALNPLANRLGKGTTLSSDGDEHARKRAVLAHRLTPKALRSMTEAVERAAETVVEDALTKTTLDGVEDLAAALPLSVVPDLVGWPRDDREHLLRWAGATFNSLGPLNRHAVRATKGSAEMLAFARRVVRDRSVLDASMGQEVLIAADEGRIDHKQCPALMIDYLAPSLDTTIGAISSALYLFAQHPDQWQLLRRNLELIPNAVNEVVRFESPLRAFARRVARDGVHVGGTALPRGSRVLVIYASANRDPREWPDPDTFDITRDASRQLGFGSGVHGCAGQGLARLETRSILSALARRVDRIELRETPQWSVNNVIHRLDRLPLTLVPATQATR</sequence>
<keyword evidence="6 7" id="KW-0503">Monooxygenase</keyword>
<evidence type="ECO:0000256" key="7">
    <source>
        <dbReference type="RuleBase" id="RU000461"/>
    </source>
</evidence>
<evidence type="ECO:0000256" key="3">
    <source>
        <dbReference type="ARBA" id="ARBA00022723"/>
    </source>
</evidence>
<evidence type="ECO:0000256" key="4">
    <source>
        <dbReference type="ARBA" id="ARBA00023002"/>
    </source>
</evidence>
<dbReference type="PRINTS" id="PR00359">
    <property type="entry name" value="BP450"/>
</dbReference>
<keyword evidence="3 7" id="KW-0479">Metal-binding</keyword>
<keyword evidence="5 7" id="KW-0408">Iron</keyword>
<keyword evidence="9" id="KW-1185">Reference proteome</keyword>
<evidence type="ECO:0000256" key="1">
    <source>
        <dbReference type="ARBA" id="ARBA00010617"/>
    </source>
</evidence>
<accession>A0ABS4QGI5</accession>
<dbReference type="PROSITE" id="PS00086">
    <property type="entry name" value="CYTOCHROME_P450"/>
    <property type="match status" value="1"/>
</dbReference>
<dbReference type="SUPFAM" id="SSF48264">
    <property type="entry name" value="Cytochrome P450"/>
    <property type="match status" value="1"/>
</dbReference>